<name>A0ABR2DQ71_9ROSI</name>
<proteinExistence type="predicted"/>
<sequence>MNLNCGLKQLRVSEDRYRVTWNYQHTEQVAIGPKCVDRLQPKISTAEMEHHVGNVDVSLCPVLKVDEEKVLRS</sequence>
<protein>
    <submittedName>
        <fullName evidence="1">Uncharacterized protein</fullName>
    </submittedName>
</protein>
<gene>
    <name evidence="1" type="ORF">V6N12_015120</name>
</gene>
<dbReference type="Proteomes" id="UP001472677">
    <property type="component" value="Unassembled WGS sequence"/>
</dbReference>
<dbReference type="EMBL" id="JBBPBM010000024">
    <property type="protein sequence ID" value="KAK8542524.1"/>
    <property type="molecule type" value="Genomic_DNA"/>
</dbReference>
<reference evidence="1 2" key="1">
    <citation type="journal article" date="2024" name="G3 (Bethesda)">
        <title>Genome assembly of Hibiscus sabdariffa L. provides insights into metabolisms of medicinal natural products.</title>
        <authorList>
            <person name="Kim T."/>
        </authorList>
    </citation>
    <scope>NUCLEOTIDE SEQUENCE [LARGE SCALE GENOMIC DNA]</scope>
    <source>
        <strain evidence="1">TK-2024</strain>
        <tissue evidence="1">Old leaves</tissue>
    </source>
</reference>
<evidence type="ECO:0000313" key="1">
    <source>
        <dbReference type="EMBL" id="KAK8542524.1"/>
    </source>
</evidence>
<evidence type="ECO:0000313" key="2">
    <source>
        <dbReference type="Proteomes" id="UP001472677"/>
    </source>
</evidence>
<accession>A0ABR2DQ71</accession>
<organism evidence="1 2">
    <name type="scientific">Hibiscus sabdariffa</name>
    <name type="common">roselle</name>
    <dbReference type="NCBI Taxonomy" id="183260"/>
    <lineage>
        <taxon>Eukaryota</taxon>
        <taxon>Viridiplantae</taxon>
        <taxon>Streptophyta</taxon>
        <taxon>Embryophyta</taxon>
        <taxon>Tracheophyta</taxon>
        <taxon>Spermatophyta</taxon>
        <taxon>Magnoliopsida</taxon>
        <taxon>eudicotyledons</taxon>
        <taxon>Gunneridae</taxon>
        <taxon>Pentapetalae</taxon>
        <taxon>rosids</taxon>
        <taxon>malvids</taxon>
        <taxon>Malvales</taxon>
        <taxon>Malvaceae</taxon>
        <taxon>Malvoideae</taxon>
        <taxon>Hibiscus</taxon>
    </lineage>
</organism>
<keyword evidence="2" id="KW-1185">Reference proteome</keyword>
<comment type="caution">
    <text evidence="1">The sequence shown here is derived from an EMBL/GenBank/DDBJ whole genome shotgun (WGS) entry which is preliminary data.</text>
</comment>